<sequence>YYSEGFDRREESDTLNATALTSLRTSPHNQTEPKKANEKCDGQFAEDELNLLAKLLCKTKEGNSNSNDNEEERGGGFRLNLFSKLDKKTPNKR</sequence>
<accession>A0A7T8H0S5</accession>
<gene>
    <name evidence="2" type="ORF">FKW44_015170</name>
</gene>
<feature type="compositionally biased region" description="Basic and acidic residues" evidence="1">
    <location>
        <begin position="84"/>
        <end position="93"/>
    </location>
</feature>
<proteinExistence type="predicted"/>
<keyword evidence="3" id="KW-1185">Reference proteome</keyword>
<reference evidence="3" key="1">
    <citation type="submission" date="2021-01" db="EMBL/GenBank/DDBJ databases">
        <title>Caligus Genome Assembly.</title>
        <authorList>
            <person name="Gallardo-Escarate C."/>
        </authorList>
    </citation>
    <scope>NUCLEOTIDE SEQUENCE [LARGE SCALE GENOMIC DNA]</scope>
</reference>
<dbReference type="EMBL" id="CP045899">
    <property type="protein sequence ID" value="QQP40950.1"/>
    <property type="molecule type" value="Genomic_DNA"/>
</dbReference>
<dbReference type="AlphaFoldDB" id="A0A7T8H0S5"/>
<feature type="region of interest" description="Disordered" evidence="1">
    <location>
        <begin position="1"/>
        <end position="39"/>
    </location>
</feature>
<dbReference type="Proteomes" id="UP000595437">
    <property type="component" value="Chromosome 10"/>
</dbReference>
<feature type="non-terminal residue" evidence="2">
    <location>
        <position position="1"/>
    </location>
</feature>
<evidence type="ECO:0000256" key="1">
    <source>
        <dbReference type="SAM" id="MobiDB-lite"/>
    </source>
</evidence>
<protein>
    <submittedName>
        <fullName evidence="2">Uncharacterized protein</fullName>
    </submittedName>
</protein>
<feature type="region of interest" description="Disordered" evidence="1">
    <location>
        <begin position="59"/>
        <end position="93"/>
    </location>
</feature>
<organism evidence="2 3">
    <name type="scientific">Caligus rogercresseyi</name>
    <name type="common">Sea louse</name>
    <dbReference type="NCBI Taxonomy" id="217165"/>
    <lineage>
        <taxon>Eukaryota</taxon>
        <taxon>Metazoa</taxon>
        <taxon>Ecdysozoa</taxon>
        <taxon>Arthropoda</taxon>
        <taxon>Crustacea</taxon>
        <taxon>Multicrustacea</taxon>
        <taxon>Hexanauplia</taxon>
        <taxon>Copepoda</taxon>
        <taxon>Siphonostomatoida</taxon>
        <taxon>Caligidae</taxon>
        <taxon>Caligus</taxon>
    </lineage>
</organism>
<feature type="compositionally biased region" description="Basic and acidic residues" evidence="1">
    <location>
        <begin position="1"/>
        <end position="12"/>
    </location>
</feature>
<evidence type="ECO:0000313" key="3">
    <source>
        <dbReference type="Proteomes" id="UP000595437"/>
    </source>
</evidence>
<name>A0A7T8H0S5_CALRO</name>
<evidence type="ECO:0000313" key="2">
    <source>
        <dbReference type="EMBL" id="QQP40950.1"/>
    </source>
</evidence>
<feature type="compositionally biased region" description="Polar residues" evidence="1">
    <location>
        <begin position="14"/>
        <end position="30"/>
    </location>
</feature>